<evidence type="ECO:0000256" key="2">
    <source>
        <dbReference type="SAM" id="SignalP"/>
    </source>
</evidence>
<protein>
    <submittedName>
        <fullName evidence="3">Extracellular solute-binding protein</fullName>
    </submittedName>
</protein>
<evidence type="ECO:0000256" key="1">
    <source>
        <dbReference type="SAM" id="MobiDB-lite"/>
    </source>
</evidence>
<dbReference type="Proteomes" id="UP000292118">
    <property type="component" value="Chromosome"/>
</dbReference>
<dbReference type="PROSITE" id="PS51257">
    <property type="entry name" value="PROKAR_LIPOPROTEIN"/>
    <property type="match status" value="1"/>
</dbReference>
<dbReference type="InterPro" id="IPR050490">
    <property type="entry name" value="Bact_solute-bd_prot1"/>
</dbReference>
<feature type="signal peptide" evidence="2">
    <location>
        <begin position="1"/>
        <end position="20"/>
    </location>
</feature>
<dbReference type="KEGG" id="xya:ET471_12635"/>
<keyword evidence="2" id="KW-0732">Signal</keyword>
<dbReference type="InterPro" id="IPR006059">
    <property type="entry name" value="SBP"/>
</dbReference>
<organism evidence="3 4">
    <name type="scientific">Xylanimonas protaetiae</name>
    <dbReference type="NCBI Taxonomy" id="2509457"/>
    <lineage>
        <taxon>Bacteria</taxon>
        <taxon>Bacillati</taxon>
        <taxon>Actinomycetota</taxon>
        <taxon>Actinomycetes</taxon>
        <taxon>Micrococcales</taxon>
        <taxon>Promicromonosporaceae</taxon>
        <taxon>Xylanimonas</taxon>
    </lineage>
</organism>
<feature type="region of interest" description="Disordered" evidence="1">
    <location>
        <begin position="29"/>
        <end position="51"/>
    </location>
</feature>
<evidence type="ECO:0000313" key="4">
    <source>
        <dbReference type="Proteomes" id="UP000292118"/>
    </source>
</evidence>
<dbReference type="Pfam" id="PF01547">
    <property type="entry name" value="SBP_bac_1"/>
    <property type="match status" value="1"/>
</dbReference>
<feature type="chain" id="PRO_5039147596" evidence="2">
    <location>
        <begin position="21"/>
        <end position="446"/>
    </location>
</feature>
<dbReference type="PANTHER" id="PTHR43649:SF14">
    <property type="entry name" value="BLR3389 PROTEIN"/>
    <property type="match status" value="1"/>
</dbReference>
<dbReference type="Gene3D" id="3.40.190.10">
    <property type="entry name" value="Periplasmic binding protein-like II"/>
    <property type="match status" value="1"/>
</dbReference>
<dbReference type="AlphaFoldDB" id="A0A4P6F501"/>
<proteinExistence type="predicted"/>
<accession>A0A4P6F501</accession>
<sequence length="446" mass="47421">MRKGLLSLGAVAVTAALALAGCSGPSAGSAPGGGATADVNEDGTVNNPESVKTDPDKLVLWSLFSGGDGAWMDKIVEEYNATNPKKQVQSVMLVWADYYTKLTTAVATGNGPDIGISHMSKLPELVAKDVVVPIDDYTSAAGTDWSEYPKASQDGVSFDGQHYAIPLDTHAEIMYFNNDLIQKAGIQLDANGQLPVASSDDLLGILKQLKDSVGADVSPLALPQQGDDPYRVWWATYFQMGGAPLVSSDGTKITMDRATAVKAADFLKGLYDDGYVLPGIEDHQKLFQQGQAAIMFGGTWATGAFEQSDGLSFTPQNFPALFGGSDAAWADSHTLIIPANPKRSDEDTQAAVDFINWVASQGGLTWAGSGQIPANSQVTSNQAYLDMPFRSSYMHEKDVAVLPSSNEHFYALKDTIIKNLDTIWAGQSDSGTAIDNMIAEMGSDLQ</sequence>
<evidence type="ECO:0000313" key="3">
    <source>
        <dbReference type="EMBL" id="QAY70762.1"/>
    </source>
</evidence>
<name>A0A4P6F501_9MICO</name>
<gene>
    <name evidence="3" type="ORF">ET471_12635</name>
</gene>
<dbReference type="EMBL" id="CP035493">
    <property type="protein sequence ID" value="QAY70762.1"/>
    <property type="molecule type" value="Genomic_DNA"/>
</dbReference>
<keyword evidence="4" id="KW-1185">Reference proteome</keyword>
<dbReference type="PANTHER" id="PTHR43649">
    <property type="entry name" value="ARABINOSE-BINDING PROTEIN-RELATED"/>
    <property type="match status" value="1"/>
</dbReference>
<dbReference type="RefSeq" id="WP_129188825.1">
    <property type="nucleotide sequence ID" value="NZ_CP035493.1"/>
</dbReference>
<dbReference type="OrthoDB" id="4393730at2"/>
<reference evidence="3 4" key="1">
    <citation type="submission" date="2019-01" db="EMBL/GenBank/DDBJ databases">
        <title>Genome sequencing of strain FW10M-9.</title>
        <authorList>
            <person name="Heo J."/>
            <person name="Kim S.-J."/>
            <person name="Kim J.-S."/>
            <person name="Hong S.-B."/>
            <person name="Kwon S.-W."/>
        </authorList>
    </citation>
    <scope>NUCLEOTIDE SEQUENCE [LARGE SCALE GENOMIC DNA]</scope>
    <source>
        <strain evidence="3 4">FW10M-9</strain>
    </source>
</reference>
<dbReference type="SUPFAM" id="SSF53850">
    <property type="entry name" value="Periplasmic binding protein-like II"/>
    <property type="match status" value="1"/>
</dbReference>